<evidence type="ECO:0000256" key="4">
    <source>
        <dbReference type="ARBA" id="ARBA00023159"/>
    </source>
</evidence>
<evidence type="ECO:0000256" key="8">
    <source>
        <dbReference type="SAM" id="MobiDB-lite"/>
    </source>
</evidence>
<keyword evidence="5" id="KW-0804">Transcription</keyword>
<dbReference type="GO" id="GO:0003677">
    <property type="term" value="F:DNA binding"/>
    <property type="evidence" value="ECO:0007669"/>
    <property type="project" value="UniProtKB-KW"/>
</dbReference>
<dbReference type="Gene3D" id="3.30.730.10">
    <property type="entry name" value="AP2/ERF domain"/>
    <property type="match status" value="1"/>
</dbReference>
<proteinExistence type="inferred from homology"/>
<protein>
    <recommendedName>
        <fullName evidence="9">AP2/ERF domain-containing protein</fullName>
    </recommendedName>
</protein>
<keyword evidence="4" id="KW-0010">Activator</keyword>
<feature type="compositionally biased region" description="Basic and acidic residues" evidence="8">
    <location>
        <begin position="39"/>
        <end position="49"/>
    </location>
</feature>
<keyword evidence="11" id="KW-1185">Reference proteome</keyword>
<keyword evidence="3" id="KW-0238">DNA-binding</keyword>
<evidence type="ECO:0000256" key="6">
    <source>
        <dbReference type="ARBA" id="ARBA00023242"/>
    </source>
</evidence>
<dbReference type="Pfam" id="PF00847">
    <property type="entry name" value="AP2"/>
    <property type="match status" value="1"/>
</dbReference>
<dbReference type="GO" id="GO:0003700">
    <property type="term" value="F:DNA-binding transcription factor activity"/>
    <property type="evidence" value="ECO:0007669"/>
    <property type="project" value="InterPro"/>
</dbReference>
<accession>A0A6A6LV88</accession>
<feature type="region of interest" description="Disordered" evidence="8">
    <location>
        <begin position="125"/>
        <end position="158"/>
    </location>
</feature>
<dbReference type="PRINTS" id="PR00367">
    <property type="entry name" value="ETHRSPELEMNT"/>
</dbReference>
<feature type="region of interest" description="Disordered" evidence="8">
    <location>
        <begin position="39"/>
        <end position="60"/>
    </location>
</feature>
<organism evidence="10 11">
    <name type="scientific">Hevea brasiliensis</name>
    <name type="common">Para rubber tree</name>
    <name type="synonym">Siphonia brasiliensis</name>
    <dbReference type="NCBI Taxonomy" id="3981"/>
    <lineage>
        <taxon>Eukaryota</taxon>
        <taxon>Viridiplantae</taxon>
        <taxon>Streptophyta</taxon>
        <taxon>Embryophyta</taxon>
        <taxon>Tracheophyta</taxon>
        <taxon>Spermatophyta</taxon>
        <taxon>Magnoliopsida</taxon>
        <taxon>eudicotyledons</taxon>
        <taxon>Gunneridae</taxon>
        <taxon>Pentapetalae</taxon>
        <taxon>rosids</taxon>
        <taxon>fabids</taxon>
        <taxon>Malpighiales</taxon>
        <taxon>Euphorbiaceae</taxon>
        <taxon>Crotonoideae</taxon>
        <taxon>Micrandreae</taxon>
        <taxon>Hevea</taxon>
    </lineage>
</organism>
<gene>
    <name evidence="10" type="ORF">GH714_019006</name>
</gene>
<evidence type="ECO:0000256" key="3">
    <source>
        <dbReference type="ARBA" id="ARBA00023125"/>
    </source>
</evidence>
<dbReference type="GO" id="GO:0005634">
    <property type="term" value="C:nucleus"/>
    <property type="evidence" value="ECO:0007669"/>
    <property type="project" value="UniProtKB-SubCell"/>
</dbReference>
<evidence type="ECO:0000259" key="9">
    <source>
        <dbReference type="PROSITE" id="PS51032"/>
    </source>
</evidence>
<dbReference type="InterPro" id="IPR051032">
    <property type="entry name" value="AP2/ERF_TF_ERF_subfamily"/>
</dbReference>
<comment type="caution">
    <text evidence="10">The sequence shown here is derived from an EMBL/GenBank/DDBJ whole genome shotgun (WGS) entry which is preliminary data.</text>
</comment>
<dbReference type="PANTHER" id="PTHR31985">
    <property type="entry name" value="ETHYLENE-RESPONSIVE TRANSCRIPTION FACTOR ERF042-RELATED"/>
    <property type="match status" value="1"/>
</dbReference>
<dbReference type="SUPFAM" id="SSF54171">
    <property type="entry name" value="DNA-binding domain"/>
    <property type="match status" value="1"/>
</dbReference>
<keyword evidence="6" id="KW-0539">Nucleus</keyword>
<evidence type="ECO:0000313" key="11">
    <source>
        <dbReference type="Proteomes" id="UP000467840"/>
    </source>
</evidence>
<dbReference type="EMBL" id="JAAGAX010000009">
    <property type="protein sequence ID" value="KAF2303529.1"/>
    <property type="molecule type" value="Genomic_DNA"/>
</dbReference>
<feature type="compositionally biased region" description="Low complexity" evidence="8">
    <location>
        <begin position="267"/>
        <end position="276"/>
    </location>
</feature>
<sequence>MWISPTLGSSRSRKHLSDMDLDNCEETTLHDVNMAVEENRRQQQQRHEAYDEDDEPSMSGVQCAQRQAKDCLLVSNGSYISQLPSLEIGILDLTYSCQLYSFANIIAPEHKLSYPNMKTEQAYYVLPKTPKGSSRKAQDESRKRQKTDNENGNEHPTYRGVRMRSWGKWVSEIREPRKKSRIWLGTYPTAEMAARAHDVAALAIKGSSAYLNFPELAHELPRPVTKSPKDIQAAAAKAATAAFPERTQCQDEAEHMSESHNLALDNTQESTSSPSADSDDTLFDLPDLYHRRS</sequence>
<feature type="compositionally biased region" description="Basic and acidic residues" evidence="8">
    <location>
        <begin position="136"/>
        <end position="157"/>
    </location>
</feature>
<dbReference type="InterPro" id="IPR016177">
    <property type="entry name" value="DNA-bd_dom_sf"/>
</dbReference>
<dbReference type="InterPro" id="IPR001471">
    <property type="entry name" value="AP2/ERF_dom"/>
</dbReference>
<feature type="region of interest" description="Disordered" evidence="8">
    <location>
        <begin position="247"/>
        <end position="293"/>
    </location>
</feature>
<dbReference type="PANTHER" id="PTHR31985:SF130">
    <property type="entry name" value="ETHYLENE-RESPONSIVE TRANSCRIPTION FACTOR ERF034"/>
    <property type="match status" value="1"/>
</dbReference>
<evidence type="ECO:0000313" key="10">
    <source>
        <dbReference type="EMBL" id="KAF2303529.1"/>
    </source>
</evidence>
<dbReference type="CDD" id="cd00018">
    <property type="entry name" value="AP2"/>
    <property type="match status" value="1"/>
</dbReference>
<dbReference type="AlphaFoldDB" id="A0A6A6LV88"/>
<dbReference type="FunFam" id="3.30.730.10:FF:000001">
    <property type="entry name" value="Ethylene-responsive transcription factor 2"/>
    <property type="match status" value="1"/>
</dbReference>
<evidence type="ECO:0000256" key="7">
    <source>
        <dbReference type="ARBA" id="ARBA00024343"/>
    </source>
</evidence>
<evidence type="ECO:0000256" key="2">
    <source>
        <dbReference type="ARBA" id="ARBA00023015"/>
    </source>
</evidence>
<comment type="subcellular location">
    <subcellularLocation>
        <location evidence="1">Nucleus</location>
    </subcellularLocation>
</comment>
<evidence type="ECO:0000256" key="1">
    <source>
        <dbReference type="ARBA" id="ARBA00004123"/>
    </source>
</evidence>
<dbReference type="SMART" id="SM00380">
    <property type="entry name" value="AP2"/>
    <property type="match status" value="1"/>
</dbReference>
<feature type="compositionally biased region" description="Basic and acidic residues" evidence="8">
    <location>
        <begin position="248"/>
        <end position="258"/>
    </location>
</feature>
<dbReference type="InterPro" id="IPR036955">
    <property type="entry name" value="AP2/ERF_dom_sf"/>
</dbReference>
<reference evidence="10 11" key="1">
    <citation type="journal article" date="2020" name="Mol. Plant">
        <title>The Chromosome-Based Rubber Tree Genome Provides New Insights into Spurge Genome Evolution and Rubber Biosynthesis.</title>
        <authorList>
            <person name="Liu J."/>
            <person name="Shi C."/>
            <person name="Shi C.C."/>
            <person name="Li W."/>
            <person name="Zhang Q.J."/>
            <person name="Zhang Y."/>
            <person name="Li K."/>
            <person name="Lu H.F."/>
            <person name="Shi C."/>
            <person name="Zhu S.T."/>
            <person name="Xiao Z.Y."/>
            <person name="Nan H."/>
            <person name="Yue Y."/>
            <person name="Zhu X.G."/>
            <person name="Wu Y."/>
            <person name="Hong X.N."/>
            <person name="Fan G.Y."/>
            <person name="Tong Y."/>
            <person name="Zhang D."/>
            <person name="Mao C.L."/>
            <person name="Liu Y.L."/>
            <person name="Hao S.J."/>
            <person name="Liu W.Q."/>
            <person name="Lv M.Q."/>
            <person name="Zhang H.B."/>
            <person name="Liu Y."/>
            <person name="Hu-Tang G.R."/>
            <person name="Wang J.P."/>
            <person name="Wang J.H."/>
            <person name="Sun Y.H."/>
            <person name="Ni S.B."/>
            <person name="Chen W.B."/>
            <person name="Zhang X.C."/>
            <person name="Jiao Y.N."/>
            <person name="Eichler E.E."/>
            <person name="Li G.H."/>
            <person name="Liu X."/>
            <person name="Gao L.Z."/>
        </authorList>
    </citation>
    <scope>NUCLEOTIDE SEQUENCE [LARGE SCALE GENOMIC DNA]</scope>
    <source>
        <strain evidence="11">cv. GT1</strain>
        <tissue evidence="10">Leaf</tissue>
    </source>
</reference>
<feature type="domain" description="AP2/ERF" evidence="9">
    <location>
        <begin position="157"/>
        <end position="214"/>
    </location>
</feature>
<dbReference type="PROSITE" id="PS51032">
    <property type="entry name" value="AP2_ERF"/>
    <property type="match status" value="1"/>
</dbReference>
<keyword evidence="2" id="KW-0805">Transcription regulation</keyword>
<name>A0A6A6LV88_HEVBR</name>
<dbReference type="Proteomes" id="UP000467840">
    <property type="component" value="Chromosome 16"/>
</dbReference>
<comment type="similarity">
    <text evidence="7">Belongs to the AP2/ERF transcription factor family. ERF subfamily.</text>
</comment>
<evidence type="ECO:0000256" key="5">
    <source>
        <dbReference type="ARBA" id="ARBA00023163"/>
    </source>
</evidence>